<gene>
    <name evidence="2" type="ORF">GCM10010492_65130</name>
</gene>
<organism evidence="2 3">
    <name type="scientific">Saccharothrix mutabilis subsp. mutabilis</name>
    <dbReference type="NCBI Taxonomy" id="66855"/>
    <lineage>
        <taxon>Bacteria</taxon>
        <taxon>Bacillati</taxon>
        <taxon>Actinomycetota</taxon>
        <taxon>Actinomycetes</taxon>
        <taxon>Pseudonocardiales</taxon>
        <taxon>Pseudonocardiaceae</taxon>
        <taxon>Saccharothrix</taxon>
    </lineage>
</organism>
<keyword evidence="1" id="KW-0472">Membrane</keyword>
<evidence type="ECO:0000313" key="3">
    <source>
        <dbReference type="Proteomes" id="UP001500416"/>
    </source>
</evidence>
<proteinExistence type="predicted"/>
<reference evidence="3" key="1">
    <citation type="journal article" date="2019" name="Int. J. Syst. Evol. Microbiol.">
        <title>The Global Catalogue of Microorganisms (GCM) 10K type strain sequencing project: providing services to taxonomists for standard genome sequencing and annotation.</title>
        <authorList>
            <consortium name="The Broad Institute Genomics Platform"/>
            <consortium name="The Broad Institute Genome Sequencing Center for Infectious Disease"/>
            <person name="Wu L."/>
            <person name="Ma J."/>
        </authorList>
    </citation>
    <scope>NUCLEOTIDE SEQUENCE [LARGE SCALE GENOMIC DNA]</scope>
    <source>
        <strain evidence="3">JCM 3380</strain>
    </source>
</reference>
<evidence type="ECO:0000313" key="2">
    <source>
        <dbReference type="EMBL" id="GAA0255290.1"/>
    </source>
</evidence>
<protein>
    <submittedName>
        <fullName evidence="2">DUF1269 domain-containing protein</fullName>
    </submittedName>
</protein>
<keyword evidence="1" id="KW-1133">Transmembrane helix</keyword>
<accession>A0ABP3E7W8</accession>
<comment type="caution">
    <text evidence="2">The sequence shown here is derived from an EMBL/GenBank/DDBJ whole genome shotgun (WGS) entry which is preliminary data.</text>
</comment>
<dbReference type="RefSeq" id="WP_343938180.1">
    <property type="nucleotide sequence ID" value="NZ_BAAABU010000023.1"/>
</dbReference>
<keyword evidence="1" id="KW-0812">Transmembrane</keyword>
<dbReference type="InterPro" id="IPR009200">
    <property type="entry name" value="DUF1269_membrane"/>
</dbReference>
<keyword evidence="3" id="KW-1185">Reference proteome</keyword>
<dbReference type="Proteomes" id="UP001500416">
    <property type="component" value="Unassembled WGS sequence"/>
</dbReference>
<dbReference type="Pfam" id="PF06897">
    <property type="entry name" value="DUF1269"/>
    <property type="match status" value="1"/>
</dbReference>
<dbReference type="EMBL" id="BAAABU010000023">
    <property type="protein sequence ID" value="GAA0255290.1"/>
    <property type="molecule type" value="Genomic_DNA"/>
</dbReference>
<sequence length="163" mass="17419">MATLTIWKFDTAEGADHAARTLESLAKSRLVAVHDAAVVTWPHDRKKPKIRQLHDLVGRGALTGAFWGLLFGLLFLVPFFGAAVGAAAGAAGGKLVDVGIDDDLLREVRDRVVPGTSALFVLTSGAVLDKVRDAFAGPSPPELLFTNLSPEQERSLREMFADA</sequence>
<name>A0ABP3E7W8_9PSEU</name>
<evidence type="ECO:0000256" key="1">
    <source>
        <dbReference type="SAM" id="Phobius"/>
    </source>
</evidence>
<feature type="transmembrane region" description="Helical" evidence="1">
    <location>
        <begin position="56"/>
        <end position="80"/>
    </location>
</feature>